<dbReference type="SUPFAM" id="SSF48403">
    <property type="entry name" value="Ankyrin repeat"/>
    <property type="match status" value="1"/>
</dbReference>
<feature type="repeat" description="ANK" evidence="3">
    <location>
        <begin position="76"/>
        <end position="108"/>
    </location>
</feature>
<evidence type="ECO:0000256" key="4">
    <source>
        <dbReference type="SAM" id="MobiDB-lite"/>
    </source>
</evidence>
<dbReference type="SMR" id="A2DQT6"/>
<dbReference type="PANTHER" id="PTHR24171:SF8">
    <property type="entry name" value="BRCA1-ASSOCIATED RING DOMAIN PROTEIN 1"/>
    <property type="match status" value="1"/>
</dbReference>
<dbReference type="AlphaFoldDB" id="A2DQT6"/>
<feature type="region of interest" description="Disordered" evidence="4">
    <location>
        <begin position="195"/>
        <end position="250"/>
    </location>
</feature>
<evidence type="ECO:0000256" key="3">
    <source>
        <dbReference type="PROSITE-ProRule" id="PRU00023"/>
    </source>
</evidence>
<dbReference type="PROSITE" id="PS50297">
    <property type="entry name" value="ANK_REP_REGION"/>
    <property type="match status" value="1"/>
</dbReference>
<dbReference type="SMART" id="SM00248">
    <property type="entry name" value="ANK"/>
    <property type="match status" value="4"/>
</dbReference>
<organism evidence="5 6">
    <name type="scientific">Trichomonas vaginalis (strain ATCC PRA-98 / G3)</name>
    <dbReference type="NCBI Taxonomy" id="412133"/>
    <lineage>
        <taxon>Eukaryota</taxon>
        <taxon>Metamonada</taxon>
        <taxon>Parabasalia</taxon>
        <taxon>Trichomonadida</taxon>
        <taxon>Trichomonadidae</taxon>
        <taxon>Trichomonas</taxon>
    </lineage>
</organism>
<dbReference type="VEuPathDB" id="TrichDB:TVAGG3_0937080"/>
<name>A2DQT6_TRIV3</name>
<sequence>MFEQWRLSIAQNDFPLFVELSQLQNIETVKGGGQIRVRDYIFDDLNIFFYCIFYRRPIFVEHCLSEGVNVNITTSNGWSPLFIAIALEYAEIVEILIFYGANINTPNKYDITPLQFAIQMKNIEIVKIILKSRQQVTDLANTLASAIVYDQTEIVEILIKMGADPFTMTKKGVPAIQLVSPTQINILHAFSNRESDEDSCSYEESYEEEISEPEEPQKAEEKETTEMKEDENTEKQSETKQEIPNFSPDSMSLNELLEMVKVKPFPPITPTYPIEFL</sequence>
<feature type="compositionally biased region" description="Basic and acidic residues" evidence="4">
    <location>
        <begin position="215"/>
        <end position="227"/>
    </location>
</feature>
<dbReference type="KEGG" id="tva:4775219"/>
<dbReference type="eggNOG" id="KOG4177">
    <property type="taxonomic scope" value="Eukaryota"/>
</dbReference>
<accession>A2DQT6</accession>
<dbReference type="OrthoDB" id="301022at2759"/>
<keyword evidence="1" id="KW-0677">Repeat</keyword>
<evidence type="ECO:0000313" key="6">
    <source>
        <dbReference type="Proteomes" id="UP000001542"/>
    </source>
</evidence>
<keyword evidence="2 3" id="KW-0040">ANK repeat</keyword>
<dbReference type="Gene3D" id="1.25.40.20">
    <property type="entry name" value="Ankyrin repeat-containing domain"/>
    <property type="match status" value="1"/>
</dbReference>
<feature type="compositionally biased region" description="Acidic residues" evidence="4">
    <location>
        <begin position="195"/>
        <end position="214"/>
    </location>
</feature>
<dbReference type="RefSeq" id="XP_001329426.1">
    <property type="nucleotide sequence ID" value="XM_001329391.1"/>
</dbReference>
<dbReference type="InterPro" id="IPR036770">
    <property type="entry name" value="Ankyrin_rpt-contain_sf"/>
</dbReference>
<evidence type="ECO:0000256" key="2">
    <source>
        <dbReference type="ARBA" id="ARBA00023043"/>
    </source>
</evidence>
<reference evidence="5" key="2">
    <citation type="journal article" date="2007" name="Science">
        <title>Draft genome sequence of the sexually transmitted pathogen Trichomonas vaginalis.</title>
        <authorList>
            <person name="Carlton J.M."/>
            <person name="Hirt R.P."/>
            <person name="Silva J.C."/>
            <person name="Delcher A.L."/>
            <person name="Schatz M."/>
            <person name="Zhao Q."/>
            <person name="Wortman J.R."/>
            <person name="Bidwell S.L."/>
            <person name="Alsmark U.C.M."/>
            <person name="Besteiro S."/>
            <person name="Sicheritz-Ponten T."/>
            <person name="Noel C.J."/>
            <person name="Dacks J.B."/>
            <person name="Foster P.G."/>
            <person name="Simillion C."/>
            <person name="Van de Peer Y."/>
            <person name="Miranda-Saavedra D."/>
            <person name="Barton G.J."/>
            <person name="Westrop G.D."/>
            <person name="Mueller S."/>
            <person name="Dessi D."/>
            <person name="Fiori P.L."/>
            <person name="Ren Q."/>
            <person name="Paulsen I."/>
            <person name="Zhang H."/>
            <person name="Bastida-Corcuera F.D."/>
            <person name="Simoes-Barbosa A."/>
            <person name="Brown M.T."/>
            <person name="Hayes R.D."/>
            <person name="Mukherjee M."/>
            <person name="Okumura C.Y."/>
            <person name="Schneider R."/>
            <person name="Smith A.J."/>
            <person name="Vanacova S."/>
            <person name="Villalvazo M."/>
            <person name="Haas B.J."/>
            <person name="Pertea M."/>
            <person name="Feldblyum T.V."/>
            <person name="Utterback T.R."/>
            <person name="Shu C.L."/>
            <person name="Osoegawa K."/>
            <person name="de Jong P.J."/>
            <person name="Hrdy I."/>
            <person name="Horvathova L."/>
            <person name="Zubacova Z."/>
            <person name="Dolezal P."/>
            <person name="Malik S.B."/>
            <person name="Logsdon J.M. Jr."/>
            <person name="Henze K."/>
            <person name="Gupta A."/>
            <person name="Wang C.C."/>
            <person name="Dunne R.L."/>
            <person name="Upcroft J.A."/>
            <person name="Upcroft P."/>
            <person name="White O."/>
            <person name="Salzberg S.L."/>
            <person name="Tang P."/>
            <person name="Chiu C.-H."/>
            <person name="Lee Y.-S."/>
            <person name="Embley T.M."/>
            <person name="Coombs G.H."/>
            <person name="Mottram J.C."/>
            <person name="Tachezy J."/>
            <person name="Fraser-Liggett C.M."/>
            <person name="Johnson P.J."/>
        </authorList>
    </citation>
    <scope>NUCLEOTIDE SEQUENCE [LARGE SCALE GENOMIC DNA]</scope>
    <source>
        <strain evidence="5">G3</strain>
    </source>
</reference>
<dbReference type="EMBL" id="DS113233">
    <property type="protein sequence ID" value="EAY17203.1"/>
    <property type="molecule type" value="Genomic_DNA"/>
</dbReference>
<evidence type="ECO:0000256" key="1">
    <source>
        <dbReference type="ARBA" id="ARBA00022737"/>
    </source>
</evidence>
<reference evidence="5" key="1">
    <citation type="submission" date="2006-10" db="EMBL/GenBank/DDBJ databases">
        <authorList>
            <person name="Amadeo P."/>
            <person name="Zhao Q."/>
            <person name="Wortman J."/>
            <person name="Fraser-Liggett C."/>
            <person name="Carlton J."/>
        </authorList>
    </citation>
    <scope>NUCLEOTIDE SEQUENCE</scope>
    <source>
        <strain evidence="5">G3</strain>
    </source>
</reference>
<dbReference type="VEuPathDB" id="TrichDB:TVAG_291550"/>
<dbReference type="PANTHER" id="PTHR24171">
    <property type="entry name" value="ANKYRIN REPEAT DOMAIN-CONTAINING PROTEIN 39-RELATED"/>
    <property type="match status" value="1"/>
</dbReference>
<dbReference type="Proteomes" id="UP000001542">
    <property type="component" value="Unassembled WGS sequence"/>
</dbReference>
<dbReference type="PROSITE" id="PS50088">
    <property type="entry name" value="ANK_REPEAT"/>
    <property type="match status" value="1"/>
</dbReference>
<dbReference type="STRING" id="5722.A2DQT6"/>
<protein>
    <submittedName>
        <fullName evidence="5">Uncharacterized protein</fullName>
    </submittedName>
</protein>
<keyword evidence="6" id="KW-1185">Reference proteome</keyword>
<proteinExistence type="predicted"/>
<gene>
    <name evidence="5" type="ORF">TVAG_291550</name>
</gene>
<dbReference type="Pfam" id="PF12796">
    <property type="entry name" value="Ank_2"/>
    <property type="match status" value="1"/>
</dbReference>
<evidence type="ECO:0000313" key="5">
    <source>
        <dbReference type="EMBL" id="EAY17203.1"/>
    </source>
</evidence>
<dbReference type="InterPro" id="IPR002110">
    <property type="entry name" value="Ankyrin_rpt"/>
</dbReference>
<dbReference type="InParanoid" id="A2DQT6"/>